<evidence type="ECO:0000313" key="1">
    <source>
        <dbReference type="EMBL" id="KAJ4435422.1"/>
    </source>
</evidence>
<protein>
    <recommendedName>
        <fullName evidence="3">Matrin-type domain-containing protein</fullName>
    </recommendedName>
</protein>
<keyword evidence="2" id="KW-1185">Reference proteome</keyword>
<organism evidence="1 2">
    <name type="scientific">Periplaneta americana</name>
    <name type="common">American cockroach</name>
    <name type="synonym">Blatta americana</name>
    <dbReference type="NCBI Taxonomy" id="6978"/>
    <lineage>
        <taxon>Eukaryota</taxon>
        <taxon>Metazoa</taxon>
        <taxon>Ecdysozoa</taxon>
        <taxon>Arthropoda</taxon>
        <taxon>Hexapoda</taxon>
        <taxon>Insecta</taxon>
        <taxon>Pterygota</taxon>
        <taxon>Neoptera</taxon>
        <taxon>Polyneoptera</taxon>
        <taxon>Dictyoptera</taxon>
        <taxon>Blattodea</taxon>
        <taxon>Blattoidea</taxon>
        <taxon>Blattidae</taxon>
        <taxon>Blattinae</taxon>
        <taxon>Periplaneta</taxon>
    </lineage>
</organism>
<dbReference type="EMBL" id="JAJSOF020000023">
    <property type="protein sequence ID" value="KAJ4435422.1"/>
    <property type="molecule type" value="Genomic_DNA"/>
</dbReference>
<sequence>MQTAVKCSALRSMAQKERNTSWKLEYLVSLYGADVFYILNNNLYCKLCYVRMTSAKNKEYNAQRHVSTMTHKRLEQGNVQKGPINTLQEKFHIRLRYGSSYYVENIYNTCITEVRGKLTNQQIWVSIDERTDAVGRHVVNVIVGALDPEGPAGSSLLSYDVINAVNNSTICGGF</sequence>
<gene>
    <name evidence="1" type="ORF">ANN_18037</name>
</gene>
<accession>A0ABQ8SP01</accession>
<comment type="caution">
    <text evidence="1">The sequence shown here is derived from an EMBL/GenBank/DDBJ whole genome shotgun (WGS) entry which is preliminary data.</text>
</comment>
<reference evidence="1 2" key="1">
    <citation type="journal article" date="2022" name="Allergy">
        <title>Genome assembly and annotation of Periplaneta americana reveal a comprehensive cockroach allergen profile.</title>
        <authorList>
            <person name="Wang L."/>
            <person name="Xiong Q."/>
            <person name="Saelim N."/>
            <person name="Wang L."/>
            <person name="Nong W."/>
            <person name="Wan A.T."/>
            <person name="Shi M."/>
            <person name="Liu X."/>
            <person name="Cao Q."/>
            <person name="Hui J.H.L."/>
            <person name="Sookrung N."/>
            <person name="Leung T.F."/>
            <person name="Tungtrongchitr A."/>
            <person name="Tsui S.K.W."/>
        </authorList>
    </citation>
    <scope>NUCLEOTIDE SEQUENCE [LARGE SCALE GENOMIC DNA]</scope>
    <source>
        <strain evidence="1">PWHHKU_190912</strain>
    </source>
</reference>
<dbReference type="Proteomes" id="UP001148838">
    <property type="component" value="Unassembled WGS sequence"/>
</dbReference>
<name>A0ABQ8SP01_PERAM</name>
<proteinExistence type="predicted"/>
<evidence type="ECO:0000313" key="2">
    <source>
        <dbReference type="Proteomes" id="UP001148838"/>
    </source>
</evidence>
<evidence type="ECO:0008006" key="3">
    <source>
        <dbReference type="Google" id="ProtNLM"/>
    </source>
</evidence>